<proteinExistence type="predicted"/>
<dbReference type="EMBL" id="QGNW01000098">
    <property type="protein sequence ID" value="RVW97632.1"/>
    <property type="molecule type" value="Genomic_DNA"/>
</dbReference>
<comment type="caution">
    <text evidence="1">The sequence shown here is derived from an EMBL/GenBank/DDBJ whole genome shotgun (WGS) entry which is preliminary data.</text>
</comment>
<evidence type="ECO:0000313" key="2">
    <source>
        <dbReference type="Proteomes" id="UP000288805"/>
    </source>
</evidence>
<dbReference type="AlphaFoldDB" id="A0A438ILN5"/>
<accession>A0A438ILN5</accession>
<evidence type="ECO:0000313" key="1">
    <source>
        <dbReference type="EMBL" id="RVW97632.1"/>
    </source>
</evidence>
<reference evidence="1 2" key="1">
    <citation type="journal article" date="2018" name="PLoS Genet.">
        <title>Population sequencing reveals clonal diversity and ancestral inbreeding in the grapevine cultivar Chardonnay.</title>
        <authorList>
            <person name="Roach M.J."/>
            <person name="Johnson D.L."/>
            <person name="Bohlmann J."/>
            <person name="van Vuuren H.J."/>
            <person name="Jones S.J."/>
            <person name="Pretorius I.S."/>
            <person name="Schmidt S.A."/>
            <person name="Borneman A.R."/>
        </authorList>
    </citation>
    <scope>NUCLEOTIDE SEQUENCE [LARGE SCALE GENOMIC DNA]</scope>
    <source>
        <strain evidence="2">cv. Chardonnay</strain>
        <tissue evidence="1">Leaf</tissue>
    </source>
</reference>
<gene>
    <name evidence="1" type="ORF">CK203_028029</name>
</gene>
<organism evidence="1 2">
    <name type="scientific">Vitis vinifera</name>
    <name type="common">Grape</name>
    <dbReference type="NCBI Taxonomy" id="29760"/>
    <lineage>
        <taxon>Eukaryota</taxon>
        <taxon>Viridiplantae</taxon>
        <taxon>Streptophyta</taxon>
        <taxon>Embryophyta</taxon>
        <taxon>Tracheophyta</taxon>
        <taxon>Spermatophyta</taxon>
        <taxon>Magnoliopsida</taxon>
        <taxon>eudicotyledons</taxon>
        <taxon>Gunneridae</taxon>
        <taxon>Pentapetalae</taxon>
        <taxon>rosids</taxon>
        <taxon>Vitales</taxon>
        <taxon>Vitaceae</taxon>
        <taxon>Viteae</taxon>
        <taxon>Vitis</taxon>
    </lineage>
</organism>
<dbReference type="Proteomes" id="UP000288805">
    <property type="component" value="Unassembled WGS sequence"/>
</dbReference>
<sequence>MPGGGQTDFRCYSDSKAIGSAEELKCKSTLSSLQICNISLFVIPKTEASTGETSKRLPLREVGEPCGVGLWNTIRRGWRDFWLRTAISIGIVDHKRVDRSRVTNHHNRDSLWCTYSQKATHTQEQRWKLHGEPSTSNHDKGQAHLYFIQPIKERSLEQGGFNQEEIEKLQTLLGSFEKLLDSDGTDHITHSSRKFNNYNPCPNNRKIVIDDGSLTTIIGKNSIKEDKDEDKDFGSFLIDLSKVTDPIFVPSFSKPESFVSSLKSIIEQTGKTMVAPKDRIIGLKEENCSL</sequence>
<protein>
    <submittedName>
        <fullName evidence="1">Uncharacterized protein</fullName>
    </submittedName>
</protein>
<name>A0A438ILN5_VITVI</name>